<proteinExistence type="predicted"/>
<sequence length="220" mass="24075">MLFAAALFIVAVVVSSLVAAGASRRALRAIVDQRDREQKNVAILALVDAATEASVWNSLTPQEQVLSDRAVAQADTLVRLSPIKGAAVAADWANHQLHEMKRNSATFGYELDPVVEDFRDRLVEWSKKPARARKDFDGDLRRWRAESTGSEQALVAEQESWVAKQHHEQYAEVKPASTAPASRPGDITRSTGGTINTSTTQRIIDDVAALEAERKQSSVS</sequence>
<reference evidence="2 3" key="1">
    <citation type="submission" date="2018-11" db="EMBL/GenBank/DDBJ databases">
        <title>Sequencing the genomes of 1000 actinobacteria strains.</title>
        <authorList>
            <person name="Klenk H.-P."/>
        </authorList>
    </citation>
    <scope>NUCLEOTIDE SEQUENCE [LARGE SCALE GENOMIC DNA]</scope>
    <source>
        <strain evidence="2 3">DSM 14012</strain>
    </source>
</reference>
<dbReference type="Proteomes" id="UP000266915">
    <property type="component" value="Unassembled WGS sequence"/>
</dbReference>
<comment type="caution">
    <text evidence="2">The sequence shown here is derived from an EMBL/GenBank/DDBJ whole genome shotgun (WGS) entry which is preliminary data.</text>
</comment>
<evidence type="ECO:0000313" key="2">
    <source>
        <dbReference type="EMBL" id="ROR81541.1"/>
    </source>
</evidence>
<keyword evidence="3" id="KW-1185">Reference proteome</keyword>
<name>A0A3N2C1Z7_9MICO</name>
<dbReference type="AlphaFoldDB" id="A0A3N2C1Z7"/>
<dbReference type="EMBL" id="RKHL01000001">
    <property type="protein sequence ID" value="ROR81541.1"/>
    <property type="molecule type" value="Genomic_DNA"/>
</dbReference>
<gene>
    <name evidence="2" type="ORF">EDD42_1605</name>
</gene>
<feature type="region of interest" description="Disordered" evidence="1">
    <location>
        <begin position="166"/>
        <end position="200"/>
    </location>
</feature>
<feature type="compositionally biased region" description="Polar residues" evidence="1">
    <location>
        <begin position="188"/>
        <end position="200"/>
    </location>
</feature>
<evidence type="ECO:0000256" key="1">
    <source>
        <dbReference type="SAM" id="MobiDB-lite"/>
    </source>
</evidence>
<organism evidence="2 3">
    <name type="scientific">Plantibacter flavus</name>
    <dbReference type="NCBI Taxonomy" id="150123"/>
    <lineage>
        <taxon>Bacteria</taxon>
        <taxon>Bacillati</taxon>
        <taxon>Actinomycetota</taxon>
        <taxon>Actinomycetes</taxon>
        <taxon>Micrococcales</taxon>
        <taxon>Microbacteriaceae</taxon>
        <taxon>Plantibacter</taxon>
    </lineage>
</organism>
<evidence type="ECO:0000313" key="3">
    <source>
        <dbReference type="Proteomes" id="UP000266915"/>
    </source>
</evidence>
<accession>A0A3N2C1Z7</accession>
<protein>
    <submittedName>
        <fullName evidence="2">Uncharacterized protein</fullName>
    </submittedName>
</protein>